<dbReference type="PRINTS" id="PR00301">
    <property type="entry name" value="HEATSHOCK70"/>
</dbReference>
<sequence>MKKHALGIDFGTTFSEVSVVLNNYVELVADKNRCKNIPSIVHISQKNGEIKFLVGSFAQDKLILQPKSTIYDIKRMLGKRYDDDDIQKMKKEWPFEIEKSETGGILICVEGINKKFHPYELSGEILKYLVDVGNQRFPKEERTRDVIITIPANFCDEQRSETLLAAKYAKLNVLTFVNEPTAAGIAFGINTNTKKEGEHVLIFDFGGGTLDVSHLFISEKEITVKATAGDMNLGGRDFDENLINYLIDKLDLDNKFVKNKAKMSKLRKSAIAIKSSLSNSDLQYNEERYLF</sequence>
<evidence type="ECO:0000313" key="3">
    <source>
        <dbReference type="EMBL" id="KAK8838453.1"/>
    </source>
</evidence>
<dbReference type="EMBL" id="JAPFFF010000055">
    <property type="protein sequence ID" value="KAK8838453.1"/>
    <property type="molecule type" value="Genomic_DNA"/>
</dbReference>
<evidence type="ECO:0008006" key="5">
    <source>
        <dbReference type="Google" id="ProtNLM"/>
    </source>
</evidence>
<evidence type="ECO:0000256" key="1">
    <source>
        <dbReference type="ARBA" id="ARBA00022741"/>
    </source>
</evidence>
<evidence type="ECO:0000313" key="4">
    <source>
        <dbReference type="Proteomes" id="UP001470230"/>
    </source>
</evidence>
<gene>
    <name evidence="3" type="ORF">M9Y10_033080</name>
</gene>
<dbReference type="PANTHER" id="PTHR19375">
    <property type="entry name" value="HEAT SHOCK PROTEIN 70KDA"/>
    <property type="match status" value="1"/>
</dbReference>
<dbReference type="InterPro" id="IPR013126">
    <property type="entry name" value="Hsp_70_fam"/>
</dbReference>
<dbReference type="Proteomes" id="UP001470230">
    <property type="component" value="Unassembled WGS sequence"/>
</dbReference>
<name>A0ABR2GX00_9EUKA</name>
<evidence type="ECO:0000256" key="2">
    <source>
        <dbReference type="ARBA" id="ARBA00022840"/>
    </source>
</evidence>
<keyword evidence="2" id="KW-0067">ATP-binding</keyword>
<dbReference type="InterPro" id="IPR043129">
    <property type="entry name" value="ATPase_NBD"/>
</dbReference>
<keyword evidence="1" id="KW-0547">Nucleotide-binding</keyword>
<keyword evidence="4" id="KW-1185">Reference proteome</keyword>
<dbReference type="SUPFAM" id="SSF53067">
    <property type="entry name" value="Actin-like ATPase domain"/>
    <property type="match status" value="2"/>
</dbReference>
<protein>
    <recommendedName>
        <fullName evidence="5">DnaK protein</fullName>
    </recommendedName>
</protein>
<reference evidence="3 4" key="1">
    <citation type="submission" date="2024-04" db="EMBL/GenBank/DDBJ databases">
        <title>Tritrichomonas musculus Genome.</title>
        <authorList>
            <person name="Alves-Ferreira E."/>
            <person name="Grigg M."/>
            <person name="Lorenzi H."/>
            <person name="Galac M."/>
        </authorList>
    </citation>
    <scope>NUCLEOTIDE SEQUENCE [LARGE SCALE GENOMIC DNA]</scope>
    <source>
        <strain evidence="3 4">EAF2021</strain>
    </source>
</reference>
<dbReference type="Gene3D" id="3.30.420.40">
    <property type="match status" value="2"/>
</dbReference>
<dbReference type="Gene3D" id="3.30.30.30">
    <property type="match status" value="1"/>
</dbReference>
<dbReference type="Pfam" id="PF00012">
    <property type="entry name" value="HSP70"/>
    <property type="match status" value="1"/>
</dbReference>
<comment type="caution">
    <text evidence="3">The sequence shown here is derived from an EMBL/GenBank/DDBJ whole genome shotgun (WGS) entry which is preliminary data.</text>
</comment>
<proteinExistence type="predicted"/>
<organism evidence="3 4">
    <name type="scientific">Tritrichomonas musculus</name>
    <dbReference type="NCBI Taxonomy" id="1915356"/>
    <lineage>
        <taxon>Eukaryota</taxon>
        <taxon>Metamonada</taxon>
        <taxon>Parabasalia</taxon>
        <taxon>Tritrichomonadida</taxon>
        <taxon>Tritrichomonadidae</taxon>
        <taxon>Tritrichomonas</taxon>
    </lineage>
</organism>
<accession>A0ABR2GX00</accession>
<dbReference type="Gene3D" id="3.90.640.10">
    <property type="entry name" value="Actin, Chain A, domain 4"/>
    <property type="match status" value="1"/>
</dbReference>